<evidence type="ECO:0000256" key="1">
    <source>
        <dbReference type="SAM" id="Phobius"/>
    </source>
</evidence>
<feature type="transmembrane region" description="Helical" evidence="1">
    <location>
        <begin position="167"/>
        <end position="194"/>
    </location>
</feature>
<dbReference type="AlphaFoldDB" id="A0A7C1NNQ6"/>
<gene>
    <name evidence="2" type="ORF">ENP94_02045</name>
</gene>
<name>A0A7C1NNQ6_UNCW3</name>
<keyword evidence="1" id="KW-0472">Membrane</keyword>
<evidence type="ECO:0000313" key="2">
    <source>
        <dbReference type="EMBL" id="HEA86776.1"/>
    </source>
</evidence>
<proteinExistence type="predicted"/>
<feature type="transmembrane region" description="Helical" evidence="1">
    <location>
        <begin position="135"/>
        <end position="155"/>
    </location>
</feature>
<sequence>MKHHFSTIYLWQLLTGLYPNHKFMLYRTGPLILVFGTALLLIIAFFIPHKPFGDLEARFLNWYAIISGFTFLLGLDSLARHHLIKIVRREKGWFYSLLLVTSLFGTLFWGLYSWIRYASPFALNAPFMWLYKFMIIPLQATMFATLAFFIFSAAYRAFRVRNLAATLLLIAACMVMLGNVPIGSSIWAGISWLIHQIFPNTNLEILKRWELFAAAKDWLMAIPQAAAGRGIGIGLALGGIAMSLRIILGIERTYLSS</sequence>
<feature type="transmembrane region" description="Helical" evidence="1">
    <location>
        <begin position="60"/>
        <end position="80"/>
    </location>
</feature>
<feature type="transmembrane region" description="Helical" evidence="1">
    <location>
        <begin position="226"/>
        <end position="248"/>
    </location>
</feature>
<keyword evidence="1" id="KW-0812">Transmembrane</keyword>
<feature type="transmembrane region" description="Helical" evidence="1">
    <location>
        <begin position="31"/>
        <end position="48"/>
    </location>
</feature>
<feature type="transmembrane region" description="Helical" evidence="1">
    <location>
        <begin position="92"/>
        <end position="115"/>
    </location>
</feature>
<protein>
    <submittedName>
        <fullName evidence="2">Uncharacterized protein</fullName>
    </submittedName>
</protein>
<organism evidence="2">
    <name type="scientific">candidate division WOR-3 bacterium</name>
    <dbReference type="NCBI Taxonomy" id="2052148"/>
    <lineage>
        <taxon>Bacteria</taxon>
        <taxon>Bacteria division WOR-3</taxon>
    </lineage>
</organism>
<comment type="caution">
    <text evidence="2">The sequence shown here is derived from an EMBL/GenBank/DDBJ whole genome shotgun (WGS) entry which is preliminary data.</text>
</comment>
<accession>A0A7C1NNQ6</accession>
<keyword evidence="1" id="KW-1133">Transmembrane helix</keyword>
<reference evidence="2" key="1">
    <citation type="journal article" date="2020" name="mSystems">
        <title>Genome- and Community-Level Interaction Insights into Carbon Utilization and Element Cycling Functions of Hydrothermarchaeota in Hydrothermal Sediment.</title>
        <authorList>
            <person name="Zhou Z."/>
            <person name="Liu Y."/>
            <person name="Xu W."/>
            <person name="Pan J."/>
            <person name="Luo Z.H."/>
            <person name="Li M."/>
        </authorList>
    </citation>
    <scope>NUCLEOTIDE SEQUENCE [LARGE SCALE GENOMIC DNA]</scope>
    <source>
        <strain evidence="2">SpSt-265</strain>
    </source>
</reference>
<dbReference type="EMBL" id="DSLG01000002">
    <property type="protein sequence ID" value="HEA86776.1"/>
    <property type="molecule type" value="Genomic_DNA"/>
</dbReference>